<sequence>MNKGDLIDKIAEAAGLKKADAAAALNATLETIADTLKAGQKITLVGFGTFDVNYRAARKGINPSTQKEIQISDKVTVKFKAGKELAGTVDNKDLRTSLKAVADKKKKK</sequence>
<evidence type="ECO:0000256" key="2">
    <source>
        <dbReference type="ARBA" id="ARBA00023067"/>
    </source>
</evidence>
<organism evidence="5 6">
    <name type="scientific">Saprospira grandis DSM 2844</name>
    <dbReference type="NCBI Taxonomy" id="694433"/>
    <lineage>
        <taxon>Bacteria</taxon>
        <taxon>Pseudomonadati</taxon>
        <taxon>Bacteroidota</taxon>
        <taxon>Saprospiria</taxon>
        <taxon>Saprospirales</taxon>
        <taxon>Saprospiraceae</taxon>
        <taxon>Saprospira</taxon>
    </lineage>
</organism>
<dbReference type="SMART" id="SM00411">
    <property type="entry name" value="BHL"/>
    <property type="match status" value="1"/>
</dbReference>
<dbReference type="InterPro" id="IPR020816">
    <property type="entry name" value="Histone-like_DNA-bd_CS"/>
</dbReference>
<dbReference type="PANTHER" id="PTHR33175:SF3">
    <property type="entry name" value="DNA-BINDING PROTEIN HU-BETA"/>
    <property type="match status" value="1"/>
</dbReference>
<dbReference type="PRINTS" id="PR01727">
    <property type="entry name" value="DNABINDINGHU"/>
</dbReference>
<name>J0NYP2_9BACT</name>
<accession>J0NYP2</accession>
<dbReference type="SUPFAM" id="SSF47729">
    <property type="entry name" value="IHF-like DNA-binding proteins"/>
    <property type="match status" value="1"/>
</dbReference>
<dbReference type="Pfam" id="PF00216">
    <property type="entry name" value="Bac_DNA_binding"/>
    <property type="match status" value="1"/>
</dbReference>
<dbReference type="CDD" id="cd13831">
    <property type="entry name" value="HU"/>
    <property type="match status" value="1"/>
</dbReference>
<dbReference type="PROSITE" id="PS00045">
    <property type="entry name" value="HISTONE_LIKE"/>
    <property type="match status" value="1"/>
</dbReference>
<proteinExistence type="inferred from homology"/>
<evidence type="ECO:0000256" key="4">
    <source>
        <dbReference type="RuleBase" id="RU003939"/>
    </source>
</evidence>
<protein>
    <submittedName>
        <fullName evidence="5">Bacterial nucleoid DNA-binding protein</fullName>
    </submittedName>
</protein>
<comment type="similarity">
    <text evidence="1 4">Belongs to the bacterial histone-like protein family.</text>
</comment>
<dbReference type="GO" id="GO:0030261">
    <property type="term" value="P:chromosome condensation"/>
    <property type="evidence" value="ECO:0007669"/>
    <property type="project" value="UniProtKB-KW"/>
</dbReference>
<dbReference type="Gene3D" id="4.10.520.10">
    <property type="entry name" value="IHF-like DNA-binding proteins"/>
    <property type="match status" value="1"/>
</dbReference>
<dbReference type="HOGENOM" id="CLU_105066_3_1_10"/>
<keyword evidence="2" id="KW-0226">DNA condensation</keyword>
<evidence type="ECO:0000313" key="6">
    <source>
        <dbReference type="Proteomes" id="UP000005113"/>
    </source>
</evidence>
<dbReference type="GO" id="GO:0030527">
    <property type="term" value="F:structural constituent of chromatin"/>
    <property type="evidence" value="ECO:0007669"/>
    <property type="project" value="InterPro"/>
</dbReference>
<dbReference type="InterPro" id="IPR000119">
    <property type="entry name" value="Hist_DNA-bd"/>
</dbReference>
<evidence type="ECO:0000313" key="5">
    <source>
        <dbReference type="EMBL" id="EJF52614.1"/>
    </source>
</evidence>
<evidence type="ECO:0000256" key="3">
    <source>
        <dbReference type="ARBA" id="ARBA00023125"/>
    </source>
</evidence>
<dbReference type="InterPro" id="IPR010992">
    <property type="entry name" value="IHF-like_DNA-bd_dom_sf"/>
</dbReference>
<keyword evidence="3 5" id="KW-0238">DNA-binding</keyword>
<dbReference type="GO" id="GO:0003677">
    <property type="term" value="F:DNA binding"/>
    <property type="evidence" value="ECO:0007669"/>
    <property type="project" value="UniProtKB-KW"/>
</dbReference>
<dbReference type="RefSeq" id="WP_002657689.1">
    <property type="nucleotide sequence ID" value="NZ_JH719942.1"/>
</dbReference>
<gene>
    <name evidence="5" type="ORF">SapgrDRAFT_0879</name>
</gene>
<dbReference type="Proteomes" id="UP000005113">
    <property type="component" value="Unassembled WGS sequence"/>
</dbReference>
<reference evidence="6" key="1">
    <citation type="journal article" date="2012" name="Stand. Genomic Sci.">
        <title>Permanent draft genome sequence of the gliding predator Saprospira grandis strain Sa g1 (= HR1).</title>
        <authorList>
            <person name="Mavromatis K."/>
            <person name="Chertkov O."/>
            <person name="Lapidus A."/>
            <person name="Nolan M."/>
            <person name="Lucas S."/>
            <person name="Tice H."/>
            <person name="Del Rio T.G."/>
            <person name="Cheng J.F."/>
            <person name="Han C."/>
            <person name="Tapia R."/>
            <person name="Bruce D."/>
            <person name="Goodwin L.A."/>
            <person name="Pitluck S."/>
            <person name="Huntemann M."/>
            <person name="Liolios K."/>
            <person name="Pagani I."/>
            <person name="Ivanova N."/>
            <person name="Mikhailova N."/>
            <person name="Pati A."/>
            <person name="Chen A."/>
            <person name="Palaniappan K."/>
            <person name="Land M."/>
            <person name="Brambilla E.M."/>
            <person name="Rohde M."/>
            <person name="Spring S."/>
            <person name="Goker M."/>
            <person name="Detter J.C."/>
            <person name="Bristow J."/>
            <person name="Eisen J.A."/>
            <person name="Markowitz V."/>
            <person name="Hugenholtz P."/>
            <person name="Kyrpides N.C."/>
            <person name="Klenk H.P."/>
            <person name="Woyke T."/>
        </authorList>
    </citation>
    <scope>NUCLEOTIDE SEQUENCE [LARGE SCALE GENOMIC DNA]</scope>
    <source>
        <strain evidence="6">DSM 2844</strain>
    </source>
</reference>
<dbReference type="AlphaFoldDB" id="J0NYP2"/>
<evidence type="ECO:0000256" key="1">
    <source>
        <dbReference type="ARBA" id="ARBA00010529"/>
    </source>
</evidence>
<dbReference type="OrthoDB" id="9799835at2"/>
<dbReference type="EMBL" id="JH719942">
    <property type="protein sequence ID" value="EJF52614.1"/>
    <property type="molecule type" value="Genomic_DNA"/>
</dbReference>
<dbReference type="PANTHER" id="PTHR33175">
    <property type="entry name" value="DNA-BINDING PROTEIN HU"/>
    <property type="match status" value="1"/>
</dbReference>
<dbReference type="GO" id="GO:0005829">
    <property type="term" value="C:cytosol"/>
    <property type="evidence" value="ECO:0007669"/>
    <property type="project" value="TreeGrafter"/>
</dbReference>